<dbReference type="InterPro" id="IPR045584">
    <property type="entry name" value="Pilin-like"/>
</dbReference>
<keyword evidence="7 10" id="KW-0812">Transmembrane</keyword>
<evidence type="ECO:0000256" key="7">
    <source>
        <dbReference type="ARBA" id="ARBA00022692"/>
    </source>
</evidence>
<evidence type="ECO:0000256" key="8">
    <source>
        <dbReference type="ARBA" id="ARBA00022989"/>
    </source>
</evidence>
<dbReference type="Pfam" id="PF11612">
    <property type="entry name" value="T2SSJ"/>
    <property type="match status" value="1"/>
</dbReference>
<evidence type="ECO:0000313" key="11">
    <source>
        <dbReference type="EMBL" id="AJE04763.1"/>
    </source>
</evidence>
<reference evidence="11 12" key="1">
    <citation type="journal article" date="2015" name="Genome Announc.">
        <title>Complete Genome of Geobacter pickeringii G13T, a Metal-Reducing Isolate from Sedimentary Kaolin Deposits.</title>
        <authorList>
            <person name="Badalamenti J.P."/>
            <person name="Bond D.R."/>
        </authorList>
    </citation>
    <scope>NUCLEOTIDE SEQUENCE [LARGE SCALE GENOMIC DNA]</scope>
    <source>
        <strain evidence="11 12">G13</strain>
    </source>
</reference>
<dbReference type="GO" id="GO:0015627">
    <property type="term" value="C:type II protein secretion system complex"/>
    <property type="evidence" value="ECO:0007669"/>
    <property type="project" value="InterPro"/>
</dbReference>
<organism evidence="11 12">
    <name type="scientific">Geobacter pickeringii</name>
    <dbReference type="NCBI Taxonomy" id="345632"/>
    <lineage>
        <taxon>Bacteria</taxon>
        <taxon>Pseudomonadati</taxon>
        <taxon>Thermodesulfobacteriota</taxon>
        <taxon>Desulfuromonadia</taxon>
        <taxon>Geobacterales</taxon>
        <taxon>Geobacteraceae</taxon>
        <taxon>Geobacter</taxon>
    </lineage>
</organism>
<dbReference type="Pfam" id="PF07963">
    <property type="entry name" value="N_methyl"/>
    <property type="match status" value="1"/>
</dbReference>
<dbReference type="PROSITE" id="PS00409">
    <property type="entry name" value="PROKAR_NTER_METHYL"/>
    <property type="match status" value="1"/>
</dbReference>
<keyword evidence="9 10" id="KW-0472">Membrane</keyword>
<accession>A0A0B5BDH4</accession>
<dbReference type="SUPFAM" id="SSF54523">
    <property type="entry name" value="Pili subunits"/>
    <property type="match status" value="1"/>
</dbReference>
<comment type="subcellular location">
    <subcellularLocation>
        <location evidence="1">Cell inner membrane</location>
        <topology evidence="1">Single-pass membrane protein</topology>
    </subcellularLocation>
</comment>
<evidence type="ECO:0000256" key="1">
    <source>
        <dbReference type="ARBA" id="ARBA00004377"/>
    </source>
</evidence>
<dbReference type="NCBIfam" id="TIGR02532">
    <property type="entry name" value="IV_pilin_GFxxxE"/>
    <property type="match status" value="1"/>
</dbReference>
<dbReference type="Proteomes" id="UP000057609">
    <property type="component" value="Chromosome"/>
</dbReference>
<keyword evidence="4" id="KW-1003">Cell membrane</keyword>
<feature type="transmembrane region" description="Helical" evidence="10">
    <location>
        <begin position="20"/>
        <end position="41"/>
    </location>
</feature>
<evidence type="ECO:0000313" key="12">
    <source>
        <dbReference type="Proteomes" id="UP000057609"/>
    </source>
</evidence>
<dbReference type="GO" id="GO:0015628">
    <property type="term" value="P:protein secretion by the type II secretion system"/>
    <property type="evidence" value="ECO:0007669"/>
    <property type="project" value="InterPro"/>
</dbReference>
<sequence>MSRSRTTAGRGHGGFTLLEMLVALLLLVIVAGALYSSYFSVVRARERTAEGTEERRALQGTLDRLHREIDAAFYQSGDKRSRFVVEDRDSYGKPASTLELVTVAPPAADERPASDLVAVKYTIKEKDGTLTLAREAADIYSSMKAIPYPQMESLQSFLVECDDGSQWVRSWDTALNPKLPKRVRITLAYRDGDKTVEFSLLARPRMR</sequence>
<dbReference type="PANTHER" id="PTHR39583">
    <property type="entry name" value="TYPE II SECRETION SYSTEM PROTEIN J-RELATED"/>
    <property type="match status" value="1"/>
</dbReference>
<dbReference type="EMBL" id="CP009788">
    <property type="protein sequence ID" value="AJE04763.1"/>
    <property type="molecule type" value="Genomic_DNA"/>
</dbReference>
<keyword evidence="6" id="KW-0997">Cell inner membrane</keyword>
<keyword evidence="8 10" id="KW-1133">Transmembrane helix</keyword>
<evidence type="ECO:0000256" key="3">
    <source>
        <dbReference type="ARBA" id="ARBA00021539"/>
    </source>
</evidence>
<dbReference type="AlphaFoldDB" id="A0A0B5BDH4"/>
<dbReference type="InterPro" id="IPR012902">
    <property type="entry name" value="N_methyl_site"/>
</dbReference>
<comment type="similarity">
    <text evidence="2">Belongs to the GSP J family.</text>
</comment>
<dbReference type="InterPro" id="IPR051621">
    <property type="entry name" value="T2SS_protein_J"/>
</dbReference>
<dbReference type="HOGENOM" id="CLU_1303422_0_0_7"/>
<dbReference type="KEGG" id="gpi:GPICK_00855"/>
<gene>
    <name evidence="11" type="ORF">GPICK_00855</name>
</gene>
<protein>
    <recommendedName>
        <fullName evidence="3">Type II secretion system protein J</fullName>
    </recommendedName>
</protein>
<keyword evidence="12" id="KW-1185">Reference proteome</keyword>
<evidence type="ECO:0000256" key="4">
    <source>
        <dbReference type="ARBA" id="ARBA00022475"/>
    </source>
</evidence>
<name>A0A0B5BDH4_9BACT</name>
<evidence type="ECO:0000256" key="6">
    <source>
        <dbReference type="ARBA" id="ARBA00022519"/>
    </source>
</evidence>
<dbReference type="PANTHER" id="PTHR39583:SF2">
    <property type="entry name" value="TYPE II SECRETION SYSTEM PROTEIN J"/>
    <property type="match status" value="1"/>
</dbReference>
<evidence type="ECO:0000256" key="2">
    <source>
        <dbReference type="ARBA" id="ARBA00011084"/>
    </source>
</evidence>
<dbReference type="STRING" id="345632.GPICK_00855"/>
<dbReference type="GO" id="GO:0005886">
    <property type="term" value="C:plasma membrane"/>
    <property type="evidence" value="ECO:0007669"/>
    <property type="project" value="UniProtKB-SubCell"/>
</dbReference>
<proteinExistence type="inferred from homology"/>
<dbReference type="InterPro" id="IPR010055">
    <property type="entry name" value="T2SS_protein-GspJ"/>
</dbReference>
<evidence type="ECO:0000256" key="5">
    <source>
        <dbReference type="ARBA" id="ARBA00022481"/>
    </source>
</evidence>
<keyword evidence="5" id="KW-0488">Methylation</keyword>
<evidence type="ECO:0000256" key="10">
    <source>
        <dbReference type="SAM" id="Phobius"/>
    </source>
</evidence>
<evidence type="ECO:0000256" key="9">
    <source>
        <dbReference type="ARBA" id="ARBA00023136"/>
    </source>
</evidence>